<dbReference type="GO" id="GO:0009239">
    <property type="term" value="P:enterobactin biosynthetic process"/>
    <property type="evidence" value="ECO:0007669"/>
    <property type="project" value="TreeGrafter"/>
</dbReference>
<dbReference type="GO" id="GO:0047527">
    <property type="term" value="F:2,3-dihydroxybenzoate-serine ligase activity"/>
    <property type="evidence" value="ECO:0007669"/>
    <property type="project" value="TreeGrafter"/>
</dbReference>
<dbReference type="FunFam" id="3.30.300.30:FF:000015">
    <property type="entry name" value="Nonribosomal peptide synthase SidD"/>
    <property type="match status" value="1"/>
</dbReference>
<dbReference type="GO" id="GO:0043041">
    <property type="term" value="P:amino acid activation for nonribosomal peptide biosynthetic process"/>
    <property type="evidence" value="ECO:0007669"/>
    <property type="project" value="TreeGrafter"/>
</dbReference>
<comment type="cofactor">
    <cofactor evidence="1">
        <name>pantetheine 4'-phosphate</name>
        <dbReference type="ChEBI" id="CHEBI:47942"/>
    </cofactor>
</comment>
<dbReference type="InterPro" id="IPR029063">
    <property type="entry name" value="SAM-dependent_MTases_sf"/>
</dbReference>
<feature type="compositionally biased region" description="Basic and acidic residues" evidence="5">
    <location>
        <begin position="890"/>
        <end position="913"/>
    </location>
</feature>
<dbReference type="GO" id="GO:0009366">
    <property type="term" value="C:enterobactin synthetase complex"/>
    <property type="evidence" value="ECO:0007669"/>
    <property type="project" value="TreeGrafter"/>
</dbReference>
<dbReference type="SUPFAM" id="SSF47336">
    <property type="entry name" value="ACP-like"/>
    <property type="match status" value="2"/>
</dbReference>
<dbReference type="Pfam" id="PF13193">
    <property type="entry name" value="AMP-binding_C"/>
    <property type="match status" value="2"/>
</dbReference>
<evidence type="ECO:0000313" key="7">
    <source>
        <dbReference type="EMBL" id="SCL27332.1"/>
    </source>
</evidence>
<dbReference type="GO" id="GO:0005829">
    <property type="term" value="C:cytosol"/>
    <property type="evidence" value="ECO:0007669"/>
    <property type="project" value="TreeGrafter"/>
</dbReference>
<evidence type="ECO:0000256" key="3">
    <source>
        <dbReference type="ARBA" id="ARBA00022553"/>
    </source>
</evidence>
<evidence type="ECO:0000259" key="6">
    <source>
        <dbReference type="PROSITE" id="PS50075"/>
    </source>
</evidence>
<dbReference type="NCBIfam" id="TIGR01733">
    <property type="entry name" value="AA-adenyl-dom"/>
    <property type="match status" value="2"/>
</dbReference>
<dbReference type="InterPro" id="IPR001242">
    <property type="entry name" value="Condensation_dom"/>
</dbReference>
<dbReference type="InterPro" id="IPR010071">
    <property type="entry name" value="AA_adenyl_dom"/>
</dbReference>
<dbReference type="InterPro" id="IPR020845">
    <property type="entry name" value="AMP-binding_CS"/>
</dbReference>
<dbReference type="InterPro" id="IPR009081">
    <property type="entry name" value="PP-bd_ACP"/>
</dbReference>
<dbReference type="RefSeq" id="WP_091643040.1">
    <property type="nucleotide sequence ID" value="NZ_FMHW01000002.1"/>
</dbReference>
<proteinExistence type="predicted"/>
<accession>A0A1C6SCX0</accession>
<dbReference type="InterPro" id="IPR000873">
    <property type="entry name" value="AMP-dep_synth/lig_dom"/>
</dbReference>
<dbReference type="Gene3D" id="3.30.559.30">
    <property type="entry name" value="Nonribosomal peptide synthetase, condensation domain"/>
    <property type="match status" value="2"/>
</dbReference>
<dbReference type="InterPro" id="IPR025110">
    <property type="entry name" value="AMP-bd_C"/>
</dbReference>
<dbReference type="STRING" id="145854.GA0074692_2332"/>
<dbReference type="InterPro" id="IPR045851">
    <property type="entry name" value="AMP-bd_C_sf"/>
</dbReference>
<dbReference type="Proteomes" id="UP000198959">
    <property type="component" value="Unassembled WGS sequence"/>
</dbReference>
<dbReference type="Pfam" id="PF08242">
    <property type="entry name" value="Methyltransf_12"/>
    <property type="match status" value="1"/>
</dbReference>
<dbReference type="InterPro" id="IPR013217">
    <property type="entry name" value="Methyltransf_12"/>
</dbReference>
<keyword evidence="4" id="KW-0677">Repeat</keyword>
<feature type="region of interest" description="Disordered" evidence="5">
    <location>
        <begin position="1649"/>
        <end position="1683"/>
    </location>
</feature>
<organism evidence="7 8">
    <name type="scientific">Micromonospora pallida</name>
    <dbReference type="NCBI Taxonomy" id="145854"/>
    <lineage>
        <taxon>Bacteria</taxon>
        <taxon>Bacillati</taxon>
        <taxon>Actinomycetota</taxon>
        <taxon>Actinomycetes</taxon>
        <taxon>Micromonosporales</taxon>
        <taxon>Micromonosporaceae</taxon>
        <taxon>Micromonospora</taxon>
    </lineage>
</organism>
<dbReference type="SUPFAM" id="SSF53335">
    <property type="entry name" value="S-adenosyl-L-methionine-dependent methyltransferases"/>
    <property type="match status" value="1"/>
</dbReference>
<evidence type="ECO:0000256" key="5">
    <source>
        <dbReference type="SAM" id="MobiDB-lite"/>
    </source>
</evidence>
<evidence type="ECO:0000256" key="2">
    <source>
        <dbReference type="ARBA" id="ARBA00022450"/>
    </source>
</evidence>
<dbReference type="Pfam" id="PF00668">
    <property type="entry name" value="Condensation"/>
    <property type="match status" value="2"/>
</dbReference>
<keyword evidence="2" id="KW-0596">Phosphopantetheine</keyword>
<protein>
    <submittedName>
        <fullName evidence="7">Amino acid adenylation domain-containing protein</fullName>
    </submittedName>
</protein>
<dbReference type="CDD" id="cd19540">
    <property type="entry name" value="LCL_NRPS-like"/>
    <property type="match status" value="2"/>
</dbReference>
<dbReference type="InterPro" id="IPR036736">
    <property type="entry name" value="ACP-like_sf"/>
</dbReference>
<dbReference type="CDD" id="cd02440">
    <property type="entry name" value="AdoMet_MTases"/>
    <property type="match status" value="1"/>
</dbReference>
<dbReference type="FunFam" id="1.10.1200.10:FF:000016">
    <property type="entry name" value="Non-ribosomal peptide synthase"/>
    <property type="match status" value="1"/>
</dbReference>
<dbReference type="Gene3D" id="1.10.1200.10">
    <property type="entry name" value="ACP-like"/>
    <property type="match status" value="2"/>
</dbReference>
<dbReference type="Gene3D" id="3.40.50.150">
    <property type="entry name" value="Vaccinia Virus protein VP39"/>
    <property type="match status" value="1"/>
</dbReference>
<dbReference type="FunFam" id="3.40.50.980:FF:000001">
    <property type="entry name" value="Non-ribosomal peptide synthetase"/>
    <property type="match status" value="2"/>
</dbReference>
<dbReference type="Pfam" id="PF00501">
    <property type="entry name" value="AMP-binding"/>
    <property type="match status" value="2"/>
</dbReference>
<evidence type="ECO:0000313" key="8">
    <source>
        <dbReference type="Proteomes" id="UP000198959"/>
    </source>
</evidence>
<dbReference type="PANTHER" id="PTHR45527:SF1">
    <property type="entry name" value="FATTY ACID SYNTHASE"/>
    <property type="match status" value="1"/>
</dbReference>
<evidence type="ECO:0000256" key="4">
    <source>
        <dbReference type="ARBA" id="ARBA00022737"/>
    </source>
</evidence>
<feature type="compositionally biased region" description="Low complexity" evidence="5">
    <location>
        <begin position="1664"/>
        <end position="1674"/>
    </location>
</feature>
<dbReference type="Gene3D" id="2.30.38.10">
    <property type="entry name" value="Luciferase, Domain 3"/>
    <property type="match status" value="2"/>
</dbReference>
<dbReference type="SMART" id="SM00823">
    <property type="entry name" value="PKS_PP"/>
    <property type="match status" value="2"/>
</dbReference>
<dbReference type="GO" id="GO:0009403">
    <property type="term" value="P:toxin biosynthetic process"/>
    <property type="evidence" value="ECO:0007669"/>
    <property type="project" value="UniProtKB-ARBA"/>
</dbReference>
<feature type="domain" description="Carrier" evidence="6">
    <location>
        <begin position="992"/>
        <end position="1067"/>
    </location>
</feature>
<evidence type="ECO:0000256" key="1">
    <source>
        <dbReference type="ARBA" id="ARBA00001957"/>
    </source>
</evidence>
<dbReference type="Pfam" id="PF00550">
    <property type="entry name" value="PP-binding"/>
    <property type="match status" value="2"/>
</dbReference>
<name>A0A1C6SCX0_9ACTN</name>
<sequence length="2584" mass="274965">MEIWEQVRAGVAVTDDQPTRSAVTLPALFEAQARRTPDAVAVVCGAEALTYAELDARANQLARWLVARGTTVGQVVAVALPRTPDLVVAVLGVLKAGGAMLSVDLGYPAARIDFLLRDAAPALVLTDAAGAGRLPEGTPTRVVVLDQTVRAEVGRGPTADLGDRGRSRTLHEFDLAYVVYTSGSTGRPKAVHNVHHGIPHLVAQHRRSLRVGPGSRVLQFASPSFDAFVSEFCTALLTGAALVLSGRAEAVTGGQLTRLLSDGRVTHAILPPALVDTLPDDGLPAGMCLVVAGETCPGSLVRRFAANGPMFNAYGPSESTVCATISERLPASGDTDPPIGRALSGTTLHVLDADLAPVGAGQAGELYLTGAGLARGYGNRPALTAERFVACPFGPPGARMYRTGDLVRRTPTGELEFLGRADDQVKVRGFRVEPAEVEAVLATHPAVERAVVVARPDQTGGAQLAAYVVTTGDHTVAGWSALYDELYEVAQPPPLGTDFRGWNSSYDGEPIPLPEMTAWRAAAVERIRQLAPRRVLEVGAGSGLILAEVAPDCEQYWATDLSARAIHRLRTQVAADPRLSSRVVLRAQAADDATGIPPGRFDTVVVNSVVQYFPDLAYLERVLELALDALAPGGHLFLGDVRNHRLLDAFHAGVLLARTGDERPGGGREPSHAPGSDLAAAVRAAAEDEHELLVDPAYFADFRARRPQVDLVCTRVKAERHPNELTRYRYDVVLRRRGTPGAADPAPRVLTWGRQIRSERDLVTLLATHAVPAADRPAAAPTAEPLRLVGIPNRRVAGDLAALRAIRAGARLDAARAAGERATADQPPDPALLYELGHHHGYDVAVRWSDPDPDPDSAPAPDADSDPDSADGGTVDAVFVPRTGGTGLVDTERHAGPVDPEGRSGLVDTERPGRAAPGTPTAYANRPRRATHAGGLAAELRRLAATTLPGFMVPGTVTVLDRLPLTPNGKIDRRALPAPDRPAGGDPRGGRPPASPVEEILCGLFGQLLGVDDVGPDDDFFACGGHSLLAVRLSGRIRSSLGVELDIHTLFAHPTPASLATALAGMRADPAPLRRYPQRPEHLPLSYAQQRMWFTDQFRGPNLAYNVPYVARLSGPLDHAALRSAFGDLVARHETLRTVFPAVDGVPHQQILAAPEATPALPVVEVAAADVTVAVDRLVGHTFDLAREQPLRPTLLRTGPDEHVLVLLMHHIATDGWSVAVLLRDLATAYDARRAGRAPAWSALPVQYADHTLRQRDLFEPPDGPDPVLAGRLEQWVSELAGLPEQLPLPFDHGRPPAAGARGGSRDFRIGAELHRALTSLAREHQATLFMVLHAAVTALLTRLGAGTDIPVGTPVAGRDDESLDDLVGFFVNTLVLRVDTSGEPSFGQLLDRVRAVDLAAFARQDVPFDRLVEAVNPARSPARHPLFQVMIALDNNPPPVLALGGVRVSTWRIPPTESKFDLSLELVEERDEHGRPAGIGGVWQYSADLFEPATVEALADRLLLVLDQAVDAPDRPTGEWEILLPAEHDRILGPWRGGGRGVPPATLPDLVEAQVARTPDAVAVESDGVRWSYAQLDARANRLAGLLRAHGVGPETPVAVLLDRSVELVVALLAVLKAGGVHVPIDPGYPAARIRHMLREAGAPLVLTGRRTPPRLDPDDPRPTLVVDESGPAPDDPGPAPRAALLPAHPAYLIHTSGSTGRPKGVLVTHAGLPGFVAALVDRFRVTADARVLLAASPSFDASVLEFCLALATGATLVVPPAGKLAGEALASVLRDQRITHTLTTPSALATLDTEDLPDLRTLVVGSESCNGELVARWSSGRHMVNAYGPTEATVVATCSDRLRGSRTPPIGRPFGDTRVHLLDGRLRPVPVGVVGELYLAGPALARGYAGQAATTAERFVACPYGTGERMYRTGDLVRWTPQGEIEFVGRADGQVKVRGHRLELAEVEGTLLADPGVAQAAATVLPSDGPASARLVAYVVPADGSVPADPGAESARLRRLVAGVLPDYMVPAAVVPLAALPTTPSGKVDRAALPAVDFASLMSGRRARTAREEALQGLFARVLGLPSVAVDAGFFDHGGHSLLAARLVSLVRKELGAPIRLRDLFEAPTVEGLAVRLDAVGAPADPQPVALPESWTVSDAQRRLWLLDQFEGPNAFYNIPLLFELDGAVRWDALRSAFADVIARHEPLHTVLHEEDGEPLPVRAPDAGLVDRLTCEPVPTADLDARVARLRGYQFDLATEAPIRGWLLRHGERQSVLLVVVHHIAFDGASVRPFLRDLALAYRGRCAGGPPTWPPLPVRYGDHAAWQRATLGATADPTSLVGRQVAYWRSHLAGLPAELPLPFDRPRPEQPSRRAAEERFILDVPTVAGLRQAAQAHGATLFMAMHTALAMMLHQSGAGHDIVVGTVVAGRSAPALDDLVGFFVNTVVLRTDLSGEPTFRHLLTRVRDVDLRAFDHQDVPFEVLVDVLRPEPAPGRNPLFQVALVFDHRDETGLDLPGVTATSRPPEQDVAKFDLTVVATVAGDGTLSVGIAYATDLFDRSTVATMCRRLETVLRTAAAVPAAPVPATADPATPVPGDDRFA</sequence>
<dbReference type="SUPFAM" id="SSF56801">
    <property type="entry name" value="Acetyl-CoA synthetase-like"/>
    <property type="match status" value="2"/>
</dbReference>
<feature type="region of interest" description="Disordered" evidence="5">
    <location>
        <begin position="970"/>
        <end position="995"/>
    </location>
</feature>
<dbReference type="PANTHER" id="PTHR45527">
    <property type="entry name" value="NONRIBOSOMAL PEPTIDE SYNTHETASE"/>
    <property type="match status" value="1"/>
</dbReference>
<dbReference type="InterPro" id="IPR006162">
    <property type="entry name" value="Ppantetheine_attach_site"/>
</dbReference>
<dbReference type="Gene3D" id="3.30.300.30">
    <property type="match status" value="3"/>
</dbReference>
<reference evidence="8" key="1">
    <citation type="submission" date="2016-06" db="EMBL/GenBank/DDBJ databases">
        <authorList>
            <person name="Varghese N."/>
            <person name="Submissions Spin"/>
        </authorList>
    </citation>
    <scope>NUCLEOTIDE SEQUENCE [LARGE SCALE GENOMIC DNA]</scope>
    <source>
        <strain evidence="8">DSM 43817</strain>
    </source>
</reference>
<gene>
    <name evidence="7" type="ORF">GA0074692_2332</name>
</gene>
<dbReference type="InterPro" id="IPR020806">
    <property type="entry name" value="PKS_PP-bd"/>
</dbReference>
<dbReference type="GO" id="GO:0072330">
    <property type="term" value="P:monocarboxylic acid biosynthetic process"/>
    <property type="evidence" value="ECO:0007669"/>
    <property type="project" value="UniProtKB-ARBA"/>
</dbReference>
<dbReference type="PROSITE" id="PS50075">
    <property type="entry name" value="CARRIER"/>
    <property type="match status" value="2"/>
</dbReference>
<dbReference type="EMBL" id="FMHW01000002">
    <property type="protein sequence ID" value="SCL27332.1"/>
    <property type="molecule type" value="Genomic_DNA"/>
</dbReference>
<dbReference type="GO" id="GO:0008610">
    <property type="term" value="P:lipid biosynthetic process"/>
    <property type="evidence" value="ECO:0007669"/>
    <property type="project" value="UniProtKB-ARBA"/>
</dbReference>
<dbReference type="PROSITE" id="PS00012">
    <property type="entry name" value="PHOSPHOPANTETHEINE"/>
    <property type="match status" value="1"/>
</dbReference>
<dbReference type="FunFam" id="3.40.50.12780:FF:000012">
    <property type="entry name" value="Non-ribosomal peptide synthetase"/>
    <property type="match status" value="2"/>
</dbReference>
<dbReference type="Gene3D" id="3.40.50.980">
    <property type="match status" value="4"/>
</dbReference>
<dbReference type="Gene3D" id="3.30.559.10">
    <property type="entry name" value="Chloramphenicol acetyltransferase-like domain"/>
    <property type="match status" value="2"/>
</dbReference>
<dbReference type="InterPro" id="IPR023213">
    <property type="entry name" value="CAT-like_dom_sf"/>
</dbReference>
<feature type="region of interest" description="Disordered" evidence="5">
    <location>
        <begin position="844"/>
        <end position="926"/>
    </location>
</feature>
<keyword evidence="8" id="KW-1185">Reference proteome</keyword>
<feature type="compositionally biased region" description="Low complexity" evidence="5">
    <location>
        <begin position="976"/>
        <end position="985"/>
    </location>
</feature>
<dbReference type="GO" id="GO:0031177">
    <property type="term" value="F:phosphopantetheine binding"/>
    <property type="evidence" value="ECO:0007669"/>
    <property type="project" value="InterPro"/>
</dbReference>
<dbReference type="OrthoDB" id="5476914at2"/>
<keyword evidence="3" id="KW-0597">Phosphoprotein</keyword>
<feature type="domain" description="Carrier" evidence="6">
    <location>
        <begin position="2048"/>
        <end position="2123"/>
    </location>
</feature>
<dbReference type="SUPFAM" id="SSF52777">
    <property type="entry name" value="CoA-dependent acyltransferases"/>
    <property type="match status" value="4"/>
</dbReference>
<dbReference type="PROSITE" id="PS00455">
    <property type="entry name" value="AMP_BINDING"/>
    <property type="match status" value="2"/>
</dbReference>